<dbReference type="InterPro" id="IPR036812">
    <property type="entry name" value="NAD(P)_OxRdtase_dom_sf"/>
</dbReference>
<sequence>MSQVPTIELNDGVRIPQLGFGVFQIKPDQTAAAVKTALEIGYRHIDTAEMYGNEKEVAQGIRDAGLDRGDVFVTSKLNNGFHKPEDARRAFDETLKKLDSDYVDLFLIHWPLPTLYDGDFVSTWKVFEEFKRDGRARSIGVSNFQVAHLDRLADETDTVPSVNQVEVHPYFGNDEVRAYGREHGIATEAWAPIAQGKVLDDPVINRVAEGRGKTAAQVVLRWHIQRGDIVFPKSVTPERVKENFELFDFELDDSDMDAISGLNKGESGRNGPNPDTFDYVPD</sequence>
<evidence type="ECO:0000259" key="8">
    <source>
        <dbReference type="Pfam" id="PF00248"/>
    </source>
</evidence>
<feature type="active site" description="Proton donor" evidence="4">
    <location>
        <position position="51"/>
    </location>
</feature>
<dbReference type="GO" id="GO:0016616">
    <property type="term" value="F:oxidoreductase activity, acting on the CH-OH group of donors, NAD or NADP as acceptor"/>
    <property type="evidence" value="ECO:0007669"/>
    <property type="project" value="UniProtKB-ARBA"/>
</dbReference>
<evidence type="ECO:0000256" key="1">
    <source>
        <dbReference type="ARBA" id="ARBA00007905"/>
    </source>
</evidence>
<evidence type="ECO:0000256" key="5">
    <source>
        <dbReference type="PIRSR" id="PIRSR000097-2"/>
    </source>
</evidence>
<evidence type="ECO:0000313" key="10">
    <source>
        <dbReference type="Proteomes" id="UP000091914"/>
    </source>
</evidence>
<dbReference type="Proteomes" id="UP000091914">
    <property type="component" value="Unassembled WGS sequence"/>
</dbReference>
<feature type="binding site" evidence="5">
    <location>
        <position position="109"/>
    </location>
    <ligand>
        <name>substrate</name>
    </ligand>
</feature>
<dbReference type="PANTHER" id="PTHR43827">
    <property type="entry name" value="2,5-DIKETO-D-GLUCONIC ACID REDUCTASE"/>
    <property type="match status" value="1"/>
</dbReference>
<dbReference type="Gene3D" id="3.20.20.100">
    <property type="entry name" value="NADP-dependent oxidoreductase domain"/>
    <property type="match status" value="1"/>
</dbReference>
<dbReference type="Pfam" id="PF00248">
    <property type="entry name" value="Aldo_ket_red"/>
    <property type="match status" value="1"/>
</dbReference>
<gene>
    <name evidence="9" type="ORF">A5760_05930</name>
</gene>
<dbReference type="PIRSF" id="PIRSF000097">
    <property type="entry name" value="AKR"/>
    <property type="match status" value="1"/>
</dbReference>
<keyword evidence="2" id="KW-0521">NADP</keyword>
<keyword evidence="3" id="KW-0560">Oxidoreductase</keyword>
<dbReference type="InterPro" id="IPR018170">
    <property type="entry name" value="Aldo/ket_reductase_CS"/>
</dbReference>
<dbReference type="PRINTS" id="PR00069">
    <property type="entry name" value="ALDKETRDTASE"/>
</dbReference>
<dbReference type="RefSeq" id="WP_064879168.1">
    <property type="nucleotide sequence ID" value="NZ_LZSX01000032.1"/>
</dbReference>
<evidence type="ECO:0000256" key="7">
    <source>
        <dbReference type="SAM" id="MobiDB-lite"/>
    </source>
</evidence>
<dbReference type="InterPro" id="IPR023210">
    <property type="entry name" value="NADP_OxRdtase_dom"/>
</dbReference>
<organism evidence="9 10">
    <name type="scientific">Mycobacterium colombiense</name>
    <dbReference type="NCBI Taxonomy" id="339268"/>
    <lineage>
        <taxon>Bacteria</taxon>
        <taxon>Bacillati</taxon>
        <taxon>Actinomycetota</taxon>
        <taxon>Actinomycetes</taxon>
        <taxon>Mycobacteriales</taxon>
        <taxon>Mycobacteriaceae</taxon>
        <taxon>Mycobacterium</taxon>
        <taxon>Mycobacterium avium complex (MAC)</taxon>
    </lineage>
</organism>
<dbReference type="PROSITE" id="PS00062">
    <property type="entry name" value="ALDOKETO_REDUCTASE_2"/>
    <property type="match status" value="1"/>
</dbReference>
<comment type="similarity">
    <text evidence="1">Belongs to the aldo/keto reductase family.</text>
</comment>
<evidence type="ECO:0000256" key="3">
    <source>
        <dbReference type="ARBA" id="ARBA00023002"/>
    </source>
</evidence>
<dbReference type="FunFam" id="3.20.20.100:FF:000015">
    <property type="entry name" value="Oxidoreductase, aldo/keto reductase family"/>
    <property type="match status" value="1"/>
</dbReference>
<feature type="domain" description="NADP-dependent oxidoreductase" evidence="8">
    <location>
        <begin position="24"/>
        <end position="263"/>
    </location>
</feature>
<proteinExistence type="inferred from homology"/>
<evidence type="ECO:0000256" key="4">
    <source>
        <dbReference type="PIRSR" id="PIRSR000097-1"/>
    </source>
</evidence>
<protein>
    <submittedName>
        <fullName evidence="9">Oxidoreductase</fullName>
    </submittedName>
</protein>
<reference evidence="9 10" key="1">
    <citation type="submission" date="2016-06" db="EMBL/GenBank/DDBJ databases">
        <authorList>
            <person name="Kjaerup R.B."/>
            <person name="Dalgaard T.S."/>
            <person name="Juul-Madsen H.R."/>
        </authorList>
    </citation>
    <scope>NUCLEOTIDE SEQUENCE [LARGE SCALE GENOMIC DNA]</scope>
    <source>
        <strain evidence="9 10">852002-51834_SCH5396731</strain>
    </source>
</reference>
<dbReference type="OrthoDB" id="9804790at2"/>
<evidence type="ECO:0000256" key="2">
    <source>
        <dbReference type="ARBA" id="ARBA00022857"/>
    </source>
</evidence>
<comment type="caution">
    <text evidence="9">The sequence shown here is derived from an EMBL/GenBank/DDBJ whole genome shotgun (WGS) entry which is preliminary data.</text>
</comment>
<dbReference type="PANTHER" id="PTHR43827:SF3">
    <property type="entry name" value="NADP-DEPENDENT OXIDOREDUCTASE DOMAIN-CONTAINING PROTEIN"/>
    <property type="match status" value="1"/>
</dbReference>
<dbReference type="InterPro" id="IPR020471">
    <property type="entry name" value="AKR"/>
</dbReference>
<evidence type="ECO:0000313" key="9">
    <source>
        <dbReference type="EMBL" id="OBB86249.1"/>
    </source>
</evidence>
<feature type="site" description="Lowers pKa of active site Tyr" evidence="6">
    <location>
        <position position="76"/>
    </location>
</feature>
<feature type="region of interest" description="Disordered" evidence="7">
    <location>
        <begin position="258"/>
        <end position="282"/>
    </location>
</feature>
<accession>A0A1A0VSR6</accession>
<dbReference type="AlphaFoldDB" id="A0A1A0VSR6"/>
<dbReference type="EMBL" id="LZSX01000032">
    <property type="protein sequence ID" value="OBB86249.1"/>
    <property type="molecule type" value="Genomic_DNA"/>
</dbReference>
<evidence type="ECO:0000256" key="6">
    <source>
        <dbReference type="PIRSR" id="PIRSR000097-3"/>
    </source>
</evidence>
<name>A0A1A0VSR6_9MYCO</name>
<dbReference type="SUPFAM" id="SSF51430">
    <property type="entry name" value="NAD(P)-linked oxidoreductase"/>
    <property type="match status" value="1"/>
</dbReference>